<dbReference type="Pfam" id="PF08030">
    <property type="entry name" value="NAD_binding_6"/>
    <property type="match status" value="1"/>
</dbReference>
<dbReference type="SFLD" id="SFLDG01168">
    <property type="entry name" value="Ferric_reductase_subgroup_(FRE"/>
    <property type="match status" value="1"/>
</dbReference>
<comment type="caution">
    <text evidence="17">The sequence shown here is derived from an EMBL/GenBank/DDBJ whole genome shotgun (WGS) entry which is preliminary data.</text>
</comment>
<keyword evidence="7" id="KW-0249">Electron transport</keyword>
<dbReference type="RefSeq" id="XP_070869312.1">
    <property type="nucleotide sequence ID" value="XM_071009079.1"/>
</dbReference>
<evidence type="ECO:0000256" key="12">
    <source>
        <dbReference type="ARBA" id="ARBA00023180"/>
    </source>
</evidence>
<evidence type="ECO:0000256" key="2">
    <source>
        <dbReference type="ARBA" id="ARBA00006278"/>
    </source>
</evidence>
<dbReference type="PANTHER" id="PTHR32361:SF9">
    <property type="entry name" value="FERRIC REDUCTASE TRANSMEMBRANE COMPONENT 3-RELATED"/>
    <property type="match status" value="1"/>
</dbReference>
<evidence type="ECO:0000256" key="14">
    <source>
        <dbReference type="SAM" id="MobiDB-lite"/>
    </source>
</evidence>
<evidence type="ECO:0000256" key="7">
    <source>
        <dbReference type="ARBA" id="ARBA00022982"/>
    </source>
</evidence>
<evidence type="ECO:0000313" key="18">
    <source>
        <dbReference type="Proteomes" id="UP001600064"/>
    </source>
</evidence>
<dbReference type="PROSITE" id="PS51384">
    <property type="entry name" value="FAD_FR"/>
    <property type="match status" value="1"/>
</dbReference>
<comment type="catalytic activity">
    <reaction evidence="13">
        <text>2 a Fe(II)-siderophore + NADP(+) + H(+) = 2 a Fe(III)-siderophore + NADPH</text>
        <dbReference type="Rhea" id="RHEA:28795"/>
        <dbReference type="Rhea" id="RHEA-COMP:11342"/>
        <dbReference type="Rhea" id="RHEA-COMP:11344"/>
        <dbReference type="ChEBI" id="CHEBI:15378"/>
        <dbReference type="ChEBI" id="CHEBI:29033"/>
        <dbReference type="ChEBI" id="CHEBI:29034"/>
        <dbReference type="ChEBI" id="CHEBI:57783"/>
        <dbReference type="ChEBI" id="CHEBI:58349"/>
        <dbReference type="EC" id="1.16.1.9"/>
    </reaction>
</comment>
<evidence type="ECO:0000256" key="3">
    <source>
        <dbReference type="ARBA" id="ARBA00012668"/>
    </source>
</evidence>
<dbReference type="InterPro" id="IPR013121">
    <property type="entry name" value="Fe_red_NAD-bd_6"/>
</dbReference>
<dbReference type="SFLD" id="SFLDS00052">
    <property type="entry name" value="Ferric_Reductase_Domain"/>
    <property type="match status" value="1"/>
</dbReference>
<dbReference type="InterPro" id="IPR017927">
    <property type="entry name" value="FAD-bd_FR_type"/>
</dbReference>
<feature type="region of interest" description="Disordered" evidence="14">
    <location>
        <begin position="493"/>
        <end position="552"/>
    </location>
</feature>
<feature type="transmembrane region" description="Helical" evidence="15">
    <location>
        <begin position="101"/>
        <end position="122"/>
    </location>
</feature>
<feature type="compositionally biased region" description="Low complexity" evidence="14">
    <location>
        <begin position="504"/>
        <end position="516"/>
    </location>
</feature>
<dbReference type="CDD" id="cd06186">
    <property type="entry name" value="NOX_Duox_like_FAD_NADP"/>
    <property type="match status" value="1"/>
</dbReference>
<feature type="transmembrane region" description="Helical" evidence="15">
    <location>
        <begin position="23"/>
        <end position="43"/>
    </location>
</feature>
<keyword evidence="8 15" id="KW-1133">Transmembrane helix</keyword>
<proteinExistence type="inferred from homology"/>
<dbReference type="SUPFAM" id="SSF63380">
    <property type="entry name" value="Riboflavin synthase domain-like"/>
    <property type="match status" value="1"/>
</dbReference>
<feature type="transmembrane region" description="Helical" evidence="15">
    <location>
        <begin position="213"/>
        <end position="232"/>
    </location>
</feature>
<accession>A0ABR4DJQ9</accession>
<dbReference type="PANTHER" id="PTHR32361">
    <property type="entry name" value="FERRIC/CUPRIC REDUCTASE TRANSMEMBRANE COMPONENT"/>
    <property type="match status" value="1"/>
</dbReference>
<evidence type="ECO:0000256" key="13">
    <source>
        <dbReference type="ARBA" id="ARBA00048483"/>
    </source>
</evidence>
<keyword evidence="4" id="KW-0813">Transport</keyword>
<evidence type="ECO:0000256" key="8">
    <source>
        <dbReference type="ARBA" id="ARBA00022989"/>
    </source>
</evidence>
<dbReference type="Pfam" id="PF01794">
    <property type="entry name" value="Ferric_reduct"/>
    <property type="match status" value="1"/>
</dbReference>
<reference evidence="17 18" key="1">
    <citation type="journal article" date="2024" name="Commun. Biol.">
        <title>Comparative genomic analysis of thermophilic fungi reveals convergent evolutionary adaptations and gene losses.</title>
        <authorList>
            <person name="Steindorff A.S."/>
            <person name="Aguilar-Pontes M.V."/>
            <person name="Robinson A.J."/>
            <person name="Andreopoulos B."/>
            <person name="LaButti K."/>
            <person name="Kuo A."/>
            <person name="Mondo S."/>
            <person name="Riley R."/>
            <person name="Otillar R."/>
            <person name="Haridas S."/>
            <person name="Lipzen A."/>
            <person name="Grimwood J."/>
            <person name="Schmutz J."/>
            <person name="Clum A."/>
            <person name="Reid I.D."/>
            <person name="Moisan M.C."/>
            <person name="Butler G."/>
            <person name="Nguyen T.T.M."/>
            <person name="Dewar K."/>
            <person name="Conant G."/>
            <person name="Drula E."/>
            <person name="Henrissat B."/>
            <person name="Hansel C."/>
            <person name="Singer S."/>
            <person name="Hutchinson M.I."/>
            <person name="de Vries R.P."/>
            <person name="Natvig D.O."/>
            <person name="Powell A.J."/>
            <person name="Tsang A."/>
            <person name="Grigoriev I.V."/>
        </authorList>
    </citation>
    <scope>NUCLEOTIDE SEQUENCE [LARGE SCALE GENOMIC DNA]</scope>
    <source>
        <strain evidence="17 18">ATCC 22073</strain>
    </source>
</reference>
<dbReference type="GeneID" id="98123723"/>
<dbReference type="InterPro" id="IPR013112">
    <property type="entry name" value="FAD-bd_8"/>
</dbReference>
<evidence type="ECO:0000256" key="5">
    <source>
        <dbReference type="ARBA" id="ARBA00022475"/>
    </source>
</evidence>
<keyword evidence="9" id="KW-0560">Oxidoreductase</keyword>
<evidence type="ECO:0000256" key="10">
    <source>
        <dbReference type="ARBA" id="ARBA00023065"/>
    </source>
</evidence>
<dbReference type="InterPro" id="IPR017938">
    <property type="entry name" value="Riboflavin_synthase-like_b-brl"/>
</dbReference>
<feature type="transmembrane region" description="Helical" evidence="15">
    <location>
        <begin position="142"/>
        <end position="163"/>
    </location>
</feature>
<name>A0ABR4DJQ9_9PEZI</name>
<gene>
    <name evidence="17" type="ORF">VTJ83DRAFT_2772</name>
</gene>
<keyword evidence="5" id="KW-1003">Cell membrane</keyword>
<keyword evidence="10" id="KW-0406">Ion transport</keyword>
<dbReference type="InterPro" id="IPR039261">
    <property type="entry name" value="FNR_nucleotide-bd"/>
</dbReference>
<sequence length="624" mass="69048">MNHSHNHGTSRFSTLNQDLARRYWYTVAGFVGALCVIRGVNFYKARIRLRRRAARSVACPTKPSNQFLELWATLTAVIREISGPQLYVPLRGLSWLTPPPLGRVVVLLVYWIIIVYMMAIHVSVKDAFYWERIGYRNAWVTITQLPLLYLLATKCNVIGFLVGTSHERLNWLHRWVGRTMFVTATVHGWHFYTDWARADFVEYQLKMMPSIKYGLGAWAVLLWTMVAGLAPLRRVAYEVFVAQHILSAAFLLWLVYVHIPDSARYNVWFAIAALCLDRVCRVALLMGQNVQLFPDKSKCQGGRRIGHAAQLTAVGDSVAVITIKDVHFTWRAGQHLYLWLPSIGMAEAHPYTIACAHSLPETCVCNSIQLVVRKHRGFSRRLCEAASRPGGPKKVTAFISGPYGAPPCWDIYETVVLISASTGASFTLPILESLVQGSETNCVKRVEFLLVARQGEEVDFYVGRLHELIRRAKEVGIALGVLVAITRDPTATDGPATRIRACDGPSSSELSSSSPAGGAGQEKSAATALPAEVDVEHRRPRSAGRMSTESTDSHVVYLSTRPDVAALIRRAVEATTGETSVVVCGGPSLSSRVRNCVAALSDERAVHKGTGAQGIHLHVEEYSF</sequence>
<keyword evidence="11 15" id="KW-0472">Membrane</keyword>
<keyword evidence="12" id="KW-0325">Glycoprotein</keyword>
<feature type="transmembrane region" description="Helical" evidence="15">
    <location>
        <begin position="239"/>
        <end position="259"/>
    </location>
</feature>
<feature type="domain" description="FAD-binding FR-type" evidence="16">
    <location>
        <begin position="292"/>
        <end position="409"/>
    </location>
</feature>
<evidence type="ECO:0000259" key="16">
    <source>
        <dbReference type="PROSITE" id="PS51384"/>
    </source>
</evidence>
<evidence type="ECO:0000256" key="4">
    <source>
        <dbReference type="ARBA" id="ARBA00022448"/>
    </source>
</evidence>
<evidence type="ECO:0000256" key="9">
    <source>
        <dbReference type="ARBA" id="ARBA00023002"/>
    </source>
</evidence>
<protein>
    <recommendedName>
        <fullName evidence="3">ferric-chelate reductase (NADPH)</fullName>
        <ecNumber evidence="3">1.16.1.9</ecNumber>
    </recommendedName>
</protein>
<evidence type="ECO:0000256" key="11">
    <source>
        <dbReference type="ARBA" id="ARBA00023136"/>
    </source>
</evidence>
<dbReference type="EMBL" id="JAZGUE010000002">
    <property type="protein sequence ID" value="KAL2270588.1"/>
    <property type="molecule type" value="Genomic_DNA"/>
</dbReference>
<dbReference type="Pfam" id="PF08022">
    <property type="entry name" value="FAD_binding_8"/>
    <property type="match status" value="1"/>
</dbReference>
<comment type="subcellular location">
    <subcellularLocation>
        <location evidence="1">Cell membrane</location>
        <topology evidence="1">Multi-pass membrane protein</topology>
    </subcellularLocation>
</comment>
<organism evidence="17 18">
    <name type="scientific">Remersonia thermophila</name>
    <dbReference type="NCBI Taxonomy" id="72144"/>
    <lineage>
        <taxon>Eukaryota</taxon>
        <taxon>Fungi</taxon>
        <taxon>Dikarya</taxon>
        <taxon>Ascomycota</taxon>
        <taxon>Pezizomycotina</taxon>
        <taxon>Sordariomycetes</taxon>
        <taxon>Sordariomycetidae</taxon>
        <taxon>Sordariales</taxon>
        <taxon>Sordariales incertae sedis</taxon>
        <taxon>Remersonia</taxon>
    </lineage>
</organism>
<comment type="similarity">
    <text evidence="2">Belongs to the ferric reductase (FRE) family.</text>
</comment>
<dbReference type="InterPro" id="IPR013130">
    <property type="entry name" value="Fe3_Rdtase_TM_dom"/>
</dbReference>
<evidence type="ECO:0000256" key="1">
    <source>
        <dbReference type="ARBA" id="ARBA00004651"/>
    </source>
</evidence>
<dbReference type="Proteomes" id="UP001600064">
    <property type="component" value="Unassembled WGS sequence"/>
</dbReference>
<dbReference type="InterPro" id="IPR051410">
    <property type="entry name" value="Ferric/Cupric_Reductase"/>
</dbReference>
<keyword evidence="18" id="KW-1185">Reference proteome</keyword>
<feature type="transmembrane region" description="Helical" evidence="15">
    <location>
        <begin position="175"/>
        <end position="193"/>
    </location>
</feature>
<keyword evidence="6 15" id="KW-0812">Transmembrane</keyword>
<evidence type="ECO:0000256" key="15">
    <source>
        <dbReference type="SAM" id="Phobius"/>
    </source>
</evidence>
<evidence type="ECO:0000256" key="6">
    <source>
        <dbReference type="ARBA" id="ARBA00022692"/>
    </source>
</evidence>
<dbReference type="EC" id="1.16.1.9" evidence="3"/>
<dbReference type="Gene3D" id="3.40.50.80">
    <property type="entry name" value="Nucleotide-binding domain of ferredoxin-NADP reductase (FNR) module"/>
    <property type="match status" value="1"/>
</dbReference>
<evidence type="ECO:0000313" key="17">
    <source>
        <dbReference type="EMBL" id="KAL2270588.1"/>
    </source>
</evidence>